<dbReference type="FunCoup" id="B3RM82">
    <property type="interactions" value="1897"/>
</dbReference>
<dbReference type="SMART" id="SM00357">
    <property type="entry name" value="CSP"/>
    <property type="match status" value="3"/>
</dbReference>
<dbReference type="OrthoDB" id="74319at2759"/>
<evidence type="ECO:0000313" key="9">
    <source>
        <dbReference type="EMBL" id="EDV29652.1"/>
    </source>
</evidence>
<dbReference type="PROSITE" id="PS51938">
    <property type="entry name" value="SUZ_C"/>
    <property type="match status" value="1"/>
</dbReference>
<evidence type="ECO:0000256" key="1">
    <source>
        <dbReference type="ARBA" id="ARBA00004496"/>
    </source>
</evidence>
<dbReference type="PANTHER" id="PTHR12913:SF1">
    <property type="entry name" value="COLD SHOCK DOMAIN-CONTAINING PROTEIN E1"/>
    <property type="match status" value="1"/>
</dbReference>
<protein>
    <submittedName>
        <fullName evidence="9">Uncharacterized protein</fullName>
    </submittedName>
</protein>
<evidence type="ECO:0000256" key="3">
    <source>
        <dbReference type="ARBA" id="ARBA00022737"/>
    </source>
</evidence>
<proteinExistence type="inferred from homology"/>
<evidence type="ECO:0000256" key="2">
    <source>
        <dbReference type="ARBA" id="ARBA00022490"/>
    </source>
</evidence>
<comment type="similarity">
    <text evidence="5">Belongs to the UNR family.</text>
</comment>
<feature type="compositionally biased region" description="Polar residues" evidence="6">
    <location>
        <begin position="57"/>
        <end position="70"/>
    </location>
</feature>
<reference evidence="9 10" key="1">
    <citation type="journal article" date="2008" name="Nature">
        <title>The Trichoplax genome and the nature of placozoans.</title>
        <authorList>
            <person name="Srivastava M."/>
            <person name="Begovic E."/>
            <person name="Chapman J."/>
            <person name="Putnam N.H."/>
            <person name="Hellsten U."/>
            <person name="Kawashima T."/>
            <person name="Kuo A."/>
            <person name="Mitros T."/>
            <person name="Salamov A."/>
            <person name="Carpenter M.L."/>
            <person name="Signorovitch A.Y."/>
            <person name="Moreno M.A."/>
            <person name="Kamm K."/>
            <person name="Grimwood J."/>
            <person name="Schmutz J."/>
            <person name="Shapiro H."/>
            <person name="Grigoriev I.V."/>
            <person name="Buss L.W."/>
            <person name="Schierwater B."/>
            <person name="Dellaporta S.L."/>
            <person name="Rokhsar D.S."/>
        </authorList>
    </citation>
    <scope>NUCLEOTIDE SEQUENCE [LARGE SCALE GENOMIC DNA]</scope>
    <source>
        <strain evidence="9 10">Grell-BS-1999</strain>
    </source>
</reference>
<keyword evidence="4" id="KW-0694">RNA-binding</keyword>
<dbReference type="InParanoid" id="B3RM82"/>
<dbReference type="InterPro" id="IPR011129">
    <property type="entry name" value="CSD"/>
</dbReference>
<feature type="domain" description="SUZ-C" evidence="8">
    <location>
        <begin position="639"/>
        <end position="682"/>
    </location>
</feature>
<feature type="domain" description="CSD" evidence="7">
    <location>
        <begin position="575"/>
        <end position="639"/>
    </location>
</feature>
<dbReference type="OMA" id="CRIAYNI"/>
<sequence length="693" mass="78383">MATLKFATSIWHLSMRARRMYNISNSASLNCLSMNYPDRRYDGRNKSRGPVYRNQREFNNNTGRGRNYYSNDKPRNRGYPPRNAANGYVNSYNDNSNANKQANSAPNPTTDMKMFMSKLSHSNGKIVTMTHMYGYISAVHGELLFFPYDQYNGNINKVQVGDKVSFDIKYESDRPYGISNCRIAYNIQLLPKMMEQNGDRTDELANVNDSSDYETIINEKPLDGSIIATSEKLTDQATDLENSAFAIKYIDNNGQENTITLELNTETRQSLRIGDKVQFDIATDKKNGQKHPINLLICNANNLSSNESNNKDMQLSVLNQVEFTMMTDPNTNKSNAMEVRILPHNTFEYADIDTIIHDGLIEKSCLSALTFRNGKDTDVGLLSYYDKQGIIQILRYFPKDIYLSKSVPEFGDKGFVATLKDNYGFLEDYNHCREIYFHYSSVKTPLQYLNIGTEVEFSLEVRNDKVCAENVIQLPTGTLAKEVISPEVLNGTVERALLVPEKQGIVFEGIIKLGDQSEKSVDSGQTTTNNYSFLSSSMITSKVVLQDNEKVKFQLATNPQTGKVRAVNVEPVRQVMVGRIESMKGDYGFIEYHEGEFKNFFFHMNDVSRADATFKVGDTVQFVIQQQRNGKTHAIQIRTISSKGEYKGNTFSGSLISNERNNVSIIRQPKGPDGTRGFQYKRLSSNTSAQEST</sequence>
<dbReference type="Proteomes" id="UP000009022">
    <property type="component" value="Unassembled WGS sequence"/>
</dbReference>
<dbReference type="Gene3D" id="2.40.50.140">
    <property type="entry name" value="Nucleic acid-binding proteins"/>
    <property type="match status" value="3"/>
</dbReference>
<name>B3RM82_TRIAD</name>
<keyword evidence="3" id="KW-0677">Repeat</keyword>
<comment type="subcellular location">
    <subcellularLocation>
        <location evidence="1">Cytoplasm</location>
    </subcellularLocation>
</comment>
<dbReference type="GO" id="GO:0005737">
    <property type="term" value="C:cytoplasm"/>
    <property type="evidence" value="ECO:0007669"/>
    <property type="project" value="UniProtKB-SubCell"/>
</dbReference>
<gene>
    <name evidence="9" type="ORF">TRIADDRAFT_52268</name>
</gene>
<evidence type="ECO:0000313" key="10">
    <source>
        <dbReference type="Proteomes" id="UP000009022"/>
    </source>
</evidence>
<dbReference type="HOGENOM" id="CLU_012335_1_0_1"/>
<feature type="compositionally biased region" description="Polar residues" evidence="6">
    <location>
        <begin position="682"/>
        <end position="693"/>
    </location>
</feature>
<evidence type="ECO:0000256" key="4">
    <source>
        <dbReference type="ARBA" id="ARBA00022884"/>
    </source>
</evidence>
<dbReference type="KEGG" id="tad:TRIADDRAFT_52268"/>
<dbReference type="Pfam" id="PF12901">
    <property type="entry name" value="SUZ-C"/>
    <property type="match status" value="1"/>
</dbReference>
<dbReference type="CTD" id="6749335"/>
<dbReference type="PANTHER" id="PTHR12913">
    <property type="entry name" value="UNR PROTEIN N-RAS UPSTREAM GENE PROTEIN"/>
    <property type="match status" value="1"/>
</dbReference>
<evidence type="ECO:0000259" key="8">
    <source>
        <dbReference type="PROSITE" id="PS51938"/>
    </source>
</evidence>
<dbReference type="Pfam" id="PF00313">
    <property type="entry name" value="CSD"/>
    <property type="match status" value="2"/>
</dbReference>
<dbReference type="PhylomeDB" id="B3RM82"/>
<dbReference type="InterPro" id="IPR012340">
    <property type="entry name" value="NA-bd_OB-fold"/>
</dbReference>
<dbReference type="EMBL" id="DS985241">
    <property type="protein sequence ID" value="EDV29652.1"/>
    <property type="molecule type" value="Genomic_DNA"/>
</dbReference>
<dbReference type="GO" id="GO:0003723">
    <property type="term" value="F:RNA binding"/>
    <property type="evidence" value="ECO:0007669"/>
    <property type="project" value="UniProtKB-KW"/>
</dbReference>
<evidence type="ECO:0000256" key="6">
    <source>
        <dbReference type="SAM" id="MobiDB-lite"/>
    </source>
</evidence>
<evidence type="ECO:0000256" key="5">
    <source>
        <dbReference type="ARBA" id="ARBA00044751"/>
    </source>
</evidence>
<dbReference type="AlphaFoldDB" id="B3RM82"/>
<evidence type="ECO:0000259" key="7">
    <source>
        <dbReference type="PROSITE" id="PS51857"/>
    </source>
</evidence>
<dbReference type="GeneID" id="6749335"/>
<dbReference type="PROSITE" id="PS51857">
    <property type="entry name" value="CSD_2"/>
    <property type="match status" value="1"/>
</dbReference>
<feature type="region of interest" description="Disordered" evidence="6">
    <location>
        <begin position="665"/>
        <end position="693"/>
    </location>
</feature>
<dbReference type="InterPro" id="IPR002059">
    <property type="entry name" value="CSP_DNA-bd"/>
</dbReference>
<keyword evidence="10" id="KW-1185">Reference proteome</keyword>
<dbReference type="STRING" id="10228.B3RM82"/>
<accession>B3RM82</accession>
<dbReference type="RefSeq" id="XP_002108854.1">
    <property type="nucleotide sequence ID" value="XM_002108818.1"/>
</dbReference>
<dbReference type="InterPro" id="IPR024642">
    <property type="entry name" value="SUZ-C"/>
</dbReference>
<organism evidence="9 10">
    <name type="scientific">Trichoplax adhaerens</name>
    <name type="common">Trichoplax reptans</name>
    <dbReference type="NCBI Taxonomy" id="10228"/>
    <lineage>
        <taxon>Eukaryota</taxon>
        <taxon>Metazoa</taxon>
        <taxon>Placozoa</taxon>
        <taxon>Uniplacotomia</taxon>
        <taxon>Trichoplacea</taxon>
        <taxon>Trichoplacidae</taxon>
        <taxon>Trichoplax</taxon>
    </lineage>
</organism>
<dbReference type="SUPFAM" id="SSF50249">
    <property type="entry name" value="Nucleic acid-binding proteins"/>
    <property type="match status" value="3"/>
</dbReference>
<keyword evidence="2" id="KW-0963">Cytoplasm</keyword>
<dbReference type="eggNOG" id="ENOG502QSJ1">
    <property type="taxonomic scope" value="Eukaryota"/>
</dbReference>
<feature type="region of interest" description="Disordered" evidence="6">
    <location>
        <begin position="35"/>
        <end position="87"/>
    </location>
</feature>